<evidence type="ECO:0000313" key="2">
    <source>
        <dbReference type="EMBL" id="PYI15959.1"/>
    </source>
</evidence>
<evidence type="ECO:0000256" key="1">
    <source>
        <dbReference type="SAM" id="MobiDB-lite"/>
    </source>
</evidence>
<evidence type="ECO:0000313" key="3">
    <source>
        <dbReference type="Proteomes" id="UP000249829"/>
    </source>
</evidence>
<dbReference type="AlphaFoldDB" id="A0A2V5GWU3"/>
<name>A0A2V5GWU3_ASPV1</name>
<protein>
    <submittedName>
        <fullName evidence="2">Uncharacterized protein</fullName>
    </submittedName>
</protein>
<feature type="region of interest" description="Disordered" evidence="1">
    <location>
        <begin position="1"/>
        <end position="37"/>
    </location>
</feature>
<reference evidence="2 3" key="1">
    <citation type="submission" date="2018-02" db="EMBL/GenBank/DDBJ databases">
        <title>The genomes of Aspergillus section Nigri reveals drivers in fungal speciation.</title>
        <authorList>
            <consortium name="DOE Joint Genome Institute"/>
            <person name="Vesth T.C."/>
            <person name="Nybo J."/>
            <person name="Theobald S."/>
            <person name="Brandl J."/>
            <person name="Frisvad J.C."/>
            <person name="Nielsen K.F."/>
            <person name="Lyhne E.K."/>
            <person name="Kogle M.E."/>
            <person name="Kuo A."/>
            <person name="Riley R."/>
            <person name="Clum A."/>
            <person name="Nolan M."/>
            <person name="Lipzen A."/>
            <person name="Salamov A."/>
            <person name="Henrissat B."/>
            <person name="Wiebenga A."/>
            <person name="De vries R.P."/>
            <person name="Grigoriev I.V."/>
            <person name="Mortensen U.H."/>
            <person name="Andersen M.R."/>
            <person name="Baker S.E."/>
        </authorList>
    </citation>
    <scope>NUCLEOTIDE SEQUENCE [LARGE SCALE GENOMIC DNA]</scope>
    <source>
        <strain evidence="2 3">CBS 115571</strain>
    </source>
</reference>
<dbReference type="Proteomes" id="UP000249829">
    <property type="component" value="Unassembled WGS sequence"/>
</dbReference>
<organism evidence="2 3">
    <name type="scientific">Aspergillus violaceofuscus (strain CBS 115571)</name>
    <dbReference type="NCBI Taxonomy" id="1450538"/>
    <lineage>
        <taxon>Eukaryota</taxon>
        <taxon>Fungi</taxon>
        <taxon>Dikarya</taxon>
        <taxon>Ascomycota</taxon>
        <taxon>Pezizomycotina</taxon>
        <taxon>Eurotiomycetes</taxon>
        <taxon>Eurotiomycetidae</taxon>
        <taxon>Eurotiales</taxon>
        <taxon>Aspergillaceae</taxon>
        <taxon>Aspergillus</taxon>
    </lineage>
</organism>
<keyword evidence="3" id="KW-1185">Reference proteome</keyword>
<accession>A0A2V5GWU3</accession>
<feature type="region of interest" description="Disordered" evidence="1">
    <location>
        <begin position="81"/>
        <end position="108"/>
    </location>
</feature>
<gene>
    <name evidence="2" type="ORF">BO99DRAFT_466732</name>
</gene>
<sequence>MVKTRARPAAPHRTGGRDFGGTNGSWAERRGRPALARSPVCGRFRRGVGPVWKNPEASQTMWCSRISSATPPQANRVRWMTKKGSRQTPSRVGSKGSVRALPQSGKLGIRIRRAPRPEVARSILDPQRTIRHEQLGSSAETRYAGCSAVGVEVQTTGDSSPGAEKALARAWGLEEARVEMTASPNAHVGSRR</sequence>
<proteinExistence type="predicted"/>
<dbReference type="EMBL" id="KZ825176">
    <property type="protein sequence ID" value="PYI15959.1"/>
    <property type="molecule type" value="Genomic_DNA"/>
</dbReference>